<dbReference type="InterPro" id="IPR027417">
    <property type="entry name" value="P-loop_NTPase"/>
</dbReference>
<dbReference type="Gene3D" id="1.25.40.20">
    <property type="entry name" value="Ankyrin repeat-containing domain"/>
    <property type="match status" value="1"/>
</dbReference>
<name>A0A9W7SIK7_9PEZI</name>
<comment type="caution">
    <text evidence="6">The sequence shown here is derived from an EMBL/GenBank/DDBJ whole genome shotgun (WGS) entry which is preliminary data.</text>
</comment>
<dbReference type="SMART" id="SM00382">
    <property type="entry name" value="AAA"/>
    <property type="match status" value="1"/>
</dbReference>
<dbReference type="SUPFAM" id="SSF48403">
    <property type="entry name" value="Ankyrin repeat"/>
    <property type="match status" value="1"/>
</dbReference>
<dbReference type="Pfam" id="PF07724">
    <property type="entry name" value="AAA_2"/>
    <property type="match status" value="1"/>
</dbReference>
<dbReference type="SMART" id="SM00248">
    <property type="entry name" value="ANK"/>
    <property type="match status" value="2"/>
</dbReference>
<dbReference type="InterPro" id="IPR050130">
    <property type="entry name" value="ClpA_ClpB"/>
</dbReference>
<protein>
    <submittedName>
        <fullName evidence="6">P-loop containing nucleoside triphosphate hydrolase protein</fullName>
    </submittedName>
</protein>
<proteinExistence type="predicted"/>
<dbReference type="Pfam" id="PF00023">
    <property type="entry name" value="Ank"/>
    <property type="match status" value="1"/>
</dbReference>
<dbReference type="GO" id="GO:0005737">
    <property type="term" value="C:cytoplasm"/>
    <property type="evidence" value="ECO:0007669"/>
    <property type="project" value="TreeGrafter"/>
</dbReference>
<organism evidence="6 7">
    <name type="scientific">Teratosphaeria destructans</name>
    <dbReference type="NCBI Taxonomy" id="418781"/>
    <lineage>
        <taxon>Eukaryota</taxon>
        <taxon>Fungi</taxon>
        <taxon>Dikarya</taxon>
        <taxon>Ascomycota</taxon>
        <taxon>Pezizomycotina</taxon>
        <taxon>Dothideomycetes</taxon>
        <taxon>Dothideomycetidae</taxon>
        <taxon>Mycosphaerellales</taxon>
        <taxon>Teratosphaeriaceae</taxon>
        <taxon>Teratosphaeria</taxon>
    </lineage>
</organism>
<dbReference type="GO" id="GO:0034605">
    <property type="term" value="P:cellular response to heat"/>
    <property type="evidence" value="ECO:0007669"/>
    <property type="project" value="TreeGrafter"/>
</dbReference>
<keyword evidence="1" id="KW-0547">Nucleotide-binding</keyword>
<keyword evidence="2" id="KW-0067">ATP-binding</keyword>
<evidence type="ECO:0000256" key="2">
    <source>
        <dbReference type="ARBA" id="ARBA00022840"/>
    </source>
</evidence>
<evidence type="ECO:0000256" key="1">
    <source>
        <dbReference type="ARBA" id="ARBA00022741"/>
    </source>
</evidence>
<feature type="repeat" description="ANK" evidence="3">
    <location>
        <begin position="158"/>
        <end position="185"/>
    </location>
</feature>
<dbReference type="GO" id="GO:0016887">
    <property type="term" value="F:ATP hydrolysis activity"/>
    <property type="evidence" value="ECO:0007669"/>
    <property type="project" value="InterPro"/>
</dbReference>
<evidence type="ECO:0000256" key="4">
    <source>
        <dbReference type="SAM" id="MobiDB-lite"/>
    </source>
</evidence>
<feature type="region of interest" description="Disordered" evidence="4">
    <location>
        <begin position="638"/>
        <end position="676"/>
    </location>
</feature>
<dbReference type="Gene3D" id="3.40.50.300">
    <property type="entry name" value="P-loop containing nucleotide triphosphate hydrolases"/>
    <property type="match status" value="1"/>
</dbReference>
<evidence type="ECO:0000313" key="6">
    <source>
        <dbReference type="EMBL" id="KAH9810768.1"/>
    </source>
</evidence>
<dbReference type="InterPro" id="IPR036770">
    <property type="entry name" value="Ankyrin_rpt-contain_sf"/>
</dbReference>
<feature type="compositionally biased region" description="Polar residues" evidence="4">
    <location>
        <begin position="33"/>
        <end position="48"/>
    </location>
</feature>
<dbReference type="PANTHER" id="PTHR11638">
    <property type="entry name" value="ATP-DEPENDENT CLP PROTEASE"/>
    <property type="match status" value="1"/>
</dbReference>
<accession>A0A9W7SIK7</accession>
<evidence type="ECO:0000259" key="5">
    <source>
        <dbReference type="SMART" id="SM00382"/>
    </source>
</evidence>
<keyword evidence="6" id="KW-0378">Hydrolase</keyword>
<sequence length="676" mass="75112">MFPRPNPFGTGDNPFPLGENPFQFRAPSLRNLPPSNQQNVAAPSTQQDARQRPPKELRLFDVCLPHGGVANLLESSDEPHGHTGAVLRQNRDLVLQQRGAPSAFSVDTLAGGIAQGCSTAAILAYINSYDKDTIKPLLEKPPIASAPPGRRVQCHPVLFYAIERNDVEIVRTLLEYGADPKACDMWDVPPVAYAVMRSKWTVLDPIEVIKTLLGYGADPEAVPRDMWEDYVKHPTAEMKTTSNGQDRHSASLWCKHRHRNILAETLSLSIRYYLAKASEIKPVQARGMQLAQAYDYAALLKVPYLIVGQTFACKFVVEVVTSHIGMNIKRPLVLAFAGLSGHGKTELATKMGSLLGVTITVVDCAQMRSDFGLFGPRQGYHGNDRGSQLNNHLAEFDGQRSVVFMDEFDKTDQEVRNSLLLLLDSGAYHDRRNNQRIDASRTIWIFATNLGDHAITNFYHEHMEGVTKASELAMVPHKTLQNELKTLFRHAFGAPMAGRLKNIAPFYPFSPPEQAVIVRKFLSELADELRRDIDRSPATKRYPGHVHLNIQNDAKLCAHIAAESYLPDLGARSLTSGIDDVRSAFFTSFTETEELMDEEMNKKGLMKYTVRLVPVTGGEPEDREVVVVRDGEQDYYRGQGTKAVEYEDEGTGDGLEVSRTQGSRGKPVSNGTDEEL</sequence>
<dbReference type="SUPFAM" id="SSF52540">
    <property type="entry name" value="P-loop containing nucleoside triphosphate hydrolases"/>
    <property type="match status" value="1"/>
</dbReference>
<dbReference type="PANTHER" id="PTHR11638:SF18">
    <property type="entry name" value="HEAT SHOCK PROTEIN 104"/>
    <property type="match status" value="1"/>
</dbReference>
<dbReference type="EMBL" id="RIBY02002511">
    <property type="protein sequence ID" value="KAH9810768.1"/>
    <property type="molecule type" value="Genomic_DNA"/>
</dbReference>
<dbReference type="GO" id="GO:0005524">
    <property type="term" value="F:ATP binding"/>
    <property type="evidence" value="ECO:0007669"/>
    <property type="project" value="UniProtKB-KW"/>
</dbReference>
<dbReference type="InterPro" id="IPR003593">
    <property type="entry name" value="AAA+_ATPase"/>
</dbReference>
<dbReference type="Proteomes" id="UP001138500">
    <property type="component" value="Unassembled WGS sequence"/>
</dbReference>
<keyword evidence="3" id="KW-0040">ANK repeat</keyword>
<feature type="domain" description="AAA+ ATPase" evidence="5">
    <location>
        <begin position="330"/>
        <end position="469"/>
    </location>
</feature>
<dbReference type="InterPro" id="IPR002110">
    <property type="entry name" value="Ankyrin_rpt"/>
</dbReference>
<dbReference type="AlphaFoldDB" id="A0A9W7SIK7"/>
<keyword evidence="7" id="KW-1185">Reference proteome</keyword>
<feature type="region of interest" description="Disordered" evidence="4">
    <location>
        <begin position="1"/>
        <end position="52"/>
    </location>
</feature>
<gene>
    <name evidence="6" type="ORF">Tdes44962_MAKER05999</name>
</gene>
<reference evidence="6 7" key="1">
    <citation type="journal article" date="2018" name="IMA Fungus">
        <title>IMA Genome-F 10: Nine draft genome sequences of Claviceps purpurea s.lat., including C. arundinis, C. humidiphila, and C. cf. spartinae, pseudomolecules for the pitch canker pathogen Fusarium circinatum, draft genome of Davidsoniella eucalypti, Grosmannia galeiformis, Quambalaria eucalypti, and Teratosphaeria destructans.</title>
        <authorList>
            <person name="Wingfield B.D."/>
            <person name="Liu M."/>
            <person name="Nguyen H.D."/>
            <person name="Lane F.A."/>
            <person name="Morgan S.W."/>
            <person name="De Vos L."/>
            <person name="Wilken P.M."/>
            <person name="Duong T.A."/>
            <person name="Aylward J."/>
            <person name="Coetzee M.P."/>
            <person name="Dadej K."/>
            <person name="De Beer Z.W."/>
            <person name="Findlay W."/>
            <person name="Havenga M."/>
            <person name="Kolarik M."/>
            <person name="Menzies J.G."/>
            <person name="Naidoo K."/>
            <person name="Pochopski O."/>
            <person name="Shoukouhi P."/>
            <person name="Santana Q.C."/>
            <person name="Seifert K.A."/>
            <person name="Soal N."/>
            <person name="Steenkamp E.T."/>
            <person name="Tatham C.T."/>
            <person name="van der Nest M.A."/>
            <person name="Wingfield M.J."/>
        </authorList>
    </citation>
    <scope>NUCLEOTIDE SEQUENCE [LARGE SCALE GENOMIC DNA]</scope>
    <source>
        <strain evidence="6">CMW44962</strain>
    </source>
</reference>
<evidence type="ECO:0000313" key="7">
    <source>
        <dbReference type="Proteomes" id="UP001138500"/>
    </source>
</evidence>
<evidence type="ECO:0000256" key="3">
    <source>
        <dbReference type="PROSITE-ProRule" id="PRU00023"/>
    </source>
</evidence>
<dbReference type="InterPro" id="IPR001270">
    <property type="entry name" value="ClpA/B"/>
</dbReference>
<dbReference type="PROSITE" id="PS50088">
    <property type="entry name" value="ANK_REPEAT"/>
    <property type="match status" value="1"/>
</dbReference>
<reference evidence="6 7" key="2">
    <citation type="journal article" date="2021" name="Curr. Genet.">
        <title>Genetic response to nitrogen starvation in the aggressive Eucalyptus foliar pathogen Teratosphaeria destructans.</title>
        <authorList>
            <person name="Havenga M."/>
            <person name="Wingfield B.D."/>
            <person name="Wingfield M.J."/>
            <person name="Dreyer L.L."/>
            <person name="Roets F."/>
            <person name="Aylward J."/>
        </authorList>
    </citation>
    <scope>NUCLEOTIDE SEQUENCE [LARGE SCALE GENOMIC DNA]</scope>
    <source>
        <strain evidence="6">CMW44962</strain>
    </source>
</reference>
<dbReference type="InterPro" id="IPR003959">
    <property type="entry name" value="ATPase_AAA_core"/>
</dbReference>
<dbReference type="OrthoDB" id="47330at2759"/>
<dbReference type="PRINTS" id="PR00300">
    <property type="entry name" value="CLPPROTEASEA"/>
</dbReference>